<dbReference type="AlphaFoldDB" id="A0A6B8RMB3"/>
<accession>A0A6B8RMB3</accession>
<organism evidence="2 3">
    <name type="scientific">Paenibacillus psychroresistens</name>
    <dbReference type="NCBI Taxonomy" id="1778678"/>
    <lineage>
        <taxon>Bacteria</taxon>
        <taxon>Bacillati</taxon>
        <taxon>Bacillota</taxon>
        <taxon>Bacilli</taxon>
        <taxon>Bacillales</taxon>
        <taxon>Paenibacillaceae</taxon>
        <taxon>Paenibacillus</taxon>
    </lineage>
</organism>
<name>A0A6B8RMB3_9BACL</name>
<feature type="transmembrane region" description="Helical" evidence="1">
    <location>
        <begin position="96"/>
        <end position="120"/>
    </location>
</feature>
<dbReference type="Proteomes" id="UP000426246">
    <property type="component" value="Chromosome"/>
</dbReference>
<evidence type="ECO:0000256" key="1">
    <source>
        <dbReference type="SAM" id="Phobius"/>
    </source>
</evidence>
<evidence type="ECO:0000313" key="3">
    <source>
        <dbReference type="Proteomes" id="UP000426246"/>
    </source>
</evidence>
<dbReference type="RefSeq" id="WP_155701756.1">
    <property type="nucleotide sequence ID" value="NZ_CP034235.1"/>
</dbReference>
<dbReference type="OrthoDB" id="1681794at2"/>
<feature type="transmembrane region" description="Helical" evidence="1">
    <location>
        <begin position="30"/>
        <end position="54"/>
    </location>
</feature>
<reference evidence="3" key="1">
    <citation type="submission" date="2018-11" db="EMBL/GenBank/DDBJ databases">
        <title>Complete genome sequence of Paenibacillus sp. ML311-T8.</title>
        <authorList>
            <person name="Nam Y.-D."/>
            <person name="Kang J."/>
            <person name="Chung W.-H."/>
            <person name="Park Y.S."/>
        </authorList>
    </citation>
    <scope>NUCLEOTIDE SEQUENCE [LARGE SCALE GENOMIC DNA]</scope>
    <source>
        <strain evidence="3">ML311-T8</strain>
    </source>
</reference>
<gene>
    <name evidence="2" type="ORF">EHS13_18260</name>
</gene>
<proteinExistence type="predicted"/>
<keyword evidence="1" id="KW-1133">Transmembrane helix</keyword>
<keyword evidence="3" id="KW-1185">Reference proteome</keyword>
<feature type="transmembrane region" description="Helical" evidence="1">
    <location>
        <begin position="126"/>
        <end position="147"/>
    </location>
</feature>
<dbReference type="KEGG" id="ppsc:EHS13_18260"/>
<protein>
    <submittedName>
        <fullName evidence="2">Uncharacterized protein</fullName>
    </submittedName>
</protein>
<keyword evidence="1" id="KW-0472">Membrane</keyword>
<evidence type="ECO:0000313" key="2">
    <source>
        <dbReference type="EMBL" id="QGQ96683.1"/>
    </source>
</evidence>
<keyword evidence="1" id="KW-0812">Transmembrane</keyword>
<feature type="transmembrane region" description="Helical" evidence="1">
    <location>
        <begin position="66"/>
        <end position="84"/>
    </location>
</feature>
<sequence length="155" mass="17843">MSKDQFEKLLWSIALPGFGQLLNKNYIKGLLLIFLEFLINLHSNFNQIIMLSFHGEIHEAIRLTDYGWLMFYPCVYMFAIWDAVKGAQGDLPSLSFLPYVSSAYMLTVGVIYSNTFTIFGVLWGPVWLPILFCFLGIILGQLLKLFLSNKKIFQE</sequence>
<dbReference type="EMBL" id="CP034235">
    <property type="protein sequence ID" value="QGQ96683.1"/>
    <property type="molecule type" value="Genomic_DNA"/>
</dbReference>